<protein>
    <submittedName>
        <fullName evidence="1">Uncharacterized protein</fullName>
    </submittedName>
</protein>
<proteinExistence type="predicted"/>
<dbReference type="Proteomes" id="UP000032582">
    <property type="component" value="Unassembled WGS sequence"/>
</dbReference>
<reference evidence="1 2" key="1">
    <citation type="submission" date="2015-02" db="EMBL/GenBank/DDBJ databases">
        <title>Whole genome shotgun sequencing of cultured foodborne pathogen.</title>
        <authorList>
            <person name="Timme R."/>
            <person name="Allard M.W."/>
            <person name="Strain E."/>
            <person name="Evans P.S."/>
            <person name="Brown E."/>
        </authorList>
    </citation>
    <scope>NUCLEOTIDE SEQUENCE [LARGE SCALE GENOMIC DNA]</scope>
    <source>
        <strain evidence="1 2">GCSL-TSO-24</strain>
    </source>
</reference>
<accession>A0A0D8L5H5</accession>
<comment type="caution">
    <text evidence="1">The sequence shown here is derived from an EMBL/GenBank/DDBJ whole genome shotgun (WGS) entry which is preliminary data.</text>
</comment>
<dbReference type="PATRIC" id="fig|582.24.peg.5938"/>
<organism evidence="1 2">
    <name type="scientific">Morganella morganii</name>
    <name type="common">Proteus morganii</name>
    <dbReference type="NCBI Taxonomy" id="582"/>
    <lineage>
        <taxon>Bacteria</taxon>
        <taxon>Pseudomonadati</taxon>
        <taxon>Pseudomonadota</taxon>
        <taxon>Gammaproteobacteria</taxon>
        <taxon>Enterobacterales</taxon>
        <taxon>Morganellaceae</taxon>
        <taxon>Morganella</taxon>
    </lineage>
</organism>
<name>A0A0D8L5H5_MORMO</name>
<evidence type="ECO:0000313" key="2">
    <source>
        <dbReference type="Proteomes" id="UP000032582"/>
    </source>
</evidence>
<sequence length="125" mass="14473">MTHRVNLTAWRSRLKRQICRRMAVRFLLAGSMLLSALLPVYLLHSLNVQHLAVLQDTFDEREIRLGPQRAEFARQRAVQRQAEAEICGSSKPHRKTAVSGICWFFCRRNCRKMPGWRVSGRAAKV</sequence>
<dbReference type="EMBL" id="JZSH01000321">
    <property type="protein sequence ID" value="KJF76446.1"/>
    <property type="molecule type" value="Genomic_DNA"/>
</dbReference>
<dbReference type="AlphaFoldDB" id="A0A0D8L5H5"/>
<evidence type="ECO:0000313" key="1">
    <source>
        <dbReference type="EMBL" id="KJF76446.1"/>
    </source>
</evidence>
<gene>
    <name evidence="1" type="ORF">UA45_18610</name>
</gene>